<evidence type="ECO:0000313" key="1">
    <source>
        <dbReference type="EMBL" id="KAJ8314754.1"/>
    </source>
</evidence>
<dbReference type="Proteomes" id="UP001217089">
    <property type="component" value="Unassembled WGS sequence"/>
</dbReference>
<reference evidence="1 2" key="1">
    <citation type="submission" date="2022-12" db="EMBL/GenBank/DDBJ databases">
        <title>Chromosome-level genome of Tegillarca granosa.</title>
        <authorList>
            <person name="Kim J."/>
        </authorList>
    </citation>
    <scope>NUCLEOTIDE SEQUENCE [LARGE SCALE GENOMIC DNA]</scope>
    <source>
        <strain evidence="1">Teg-2019</strain>
        <tissue evidence="1">Adductor muscle</tissue>
    </source>
</reference>
<name>A0ABQ9FBP5_TEGGR</name>
<evidence type="ECO:0000313" key="2">
    <source>
        <dbReference type="Proteomes" id="UP001217089"/>
    </source>
</evidence>
<comment type="caution">
    <text evidence="1">The sequence shown here is derived from an EMBL/GenBank/DDBJ whole genome shotgun (WGS) entry which is preliminary data.</text>
</comment>
<accession>A0ABQ9FBP5</accession>
<proteinExistence type="predicted"/>
<gene>
    <name evidence="1" type="ORF">KUTeg_006904</name>
</gene>
<protein>
    <submittedName>
        <fullName evidence="1">Uncharacterized protein</fullName>
    </submittedName>
</protein>
<organism evidence="1 2">
    <name type="scientific">Tegillarca granosa</name>
    <name type="common">Malaysian cockle</name>
    <name type="synonym">Anadara granosa</name>
    <dbReference type="NCBI Taxonomy" id="220873"/>
    <lineage>
        <taxon>Eukaryota</taxon>
        <taxon>Metazoa</taxon>
        <taxon>Spiralia</taxon>
        <taxon>Lophotrochozoa</taxon>
        <taxon>Mollusca</taxon>
        <taxon>Bivalvia</taxon>
        <taxon>Autobranchia</taxon>
        <taxon>Pteriomorphia</taxon>
        <taxon>Arcoida</taxon>
        <taxon>Arcoidea</taxon>
        <taxon>Arcidae</taxon>
        <taxon>Tegillarca</taxon>
    </lineage>
</organism>
<keyword evidence="2" id="KW-1185">Reference proteome</keyword>
<dbReference type="EMBL" id="JARBDR010000337">
    <property type="protein sequence ID" value="KAJ8314754.1"/>
    <property type="molecule type" value="Genomic_DNA"/>
</dbReference>
<sequence length="68" mass="8042">MYNNFVDPDFRLSANKVATYYNMSGSLYAKSLRSTLIKKPFTYHFYCFNFDKTPKLYLNTTESILNMC</sequence>